<dbReference type="GO" id="GO:0032259">
    <property type="term" value="P:methylation"/>
    <property type="evidence" value="ECO:0007669"/>
    <property type="project" value="UniProtKB-KW"/>
</dbReference>
<accession>A0ABV5GWQ5</accession>
<dbReference type="EC" id="2.1.1.64" evidence="2"/>
<dbReference type="InterPro" id="IPR029063">
    <property type="entry name" value="SAM-dependent_MTases_sf"/>
</dbReference>
<dbReference type="SUPFAM" id="SSF53335">
    <property type="entry name" value="S-adenosyl-L-methionine-dependent methyltransferases"/>
    <property type="match status" value="1"/>
</dbReference>
<sequence>MNFSDVTKINSVYYFTPENQVFSECYLKVREKERRLFTDAEVEKLPYSKRYEWPLRVKSTTRFTTYLASKNKALTILDIGCGNGWFSNRIAKVSRENSVIGLDINRDELEQAARVFNSNNLNFVYADIYKVSDIFKMQFDIITMNGAIQYFENFEALIKQLQLFLKPKGEIHIIDSPFYKKNRITNAKERTKAYYTTLGVPKMAKNYHHHNLDNIRNFETLYSPNNKLLNKVLNKKDSPFSWYRFIKTNS</sequence>
<dbReference type="PANTHER" id="PTHR43861">
    <property type="entry name" value="TRANS-ACONITATE 2-METHYLTRANSFERASE-RELATED"/>
    <property type="match status" value="1"/>
</dbReference>
<dbReference type="Proteomes" id="UP001589590">
    <property type="component" value="Unassembled WGS sequence"/>
</dbReference>
<dbReference type="Pfam" id="PF13847">
    <property type="entry name" value="Methyltransf_31"/>
    <property type="match status" value="1"/>
</dbReference>
<proteinExistence type="predicted"/>
<comment type="caution">
    <text evidence="2">The sequence shown here is derived from an EMBL/GenBank/DDBJ whole genome shotgun (WGS) entry which is preliminary data.</text>
</comment>
<protein>
    <submittedName>
        <fullName evidence="2">Class I SAM-dependent methyltransferase</fullName>
        <ecNumber evidence="2">2.1.1.222</ecNumber>
        <ecNumber evidence="2">2.1.1.64</ecNumber>
    </submittedName>
</protein>
<dbReference type="Gene3D" id="3.40.50.150">
    <property type="entry name" value="Vaccinia Virus protein VP39"/>
    <property type="match status" value="1"/>
</dbReference>
<keyword evidence="3" id="KW-1185">Reference proteome</keyword>
<dbReference type="GO" id="GO:0102208">
    <property type="term" value="F:2-polyprenyl-6-hydroxyphenol methylase activity"/>
    <property type="evidence" value="ECO:0007669"/>
    <property type="project" value="UniProtKB-EC"/>
</dbReference>
<name>A0ABV5GWQ5_9FLAO</name>
<reference evidence="2 3" key="1">
    <citation type="submission" date="2024-09" db="EMBL/GenBank/DDBJ databases">
        <authorList>
            <person name="Sun Q."/>
            <person name="Mori K."/>
        </authorList>
    </citation>
    <scope>NUCLEOTIDE SEQUENCE [LARGE SCALE GENOMIC DNA]</scope>
    <source>
        <strain evidence="2 3">CECT 8300</strain>
    </source>
</reference>
<dbReference type="EMBL" id="JBHMFA010000001">
    <property type="protein sequence ID" value="MFB9104057.1"/>
    <property type="molecule type" value="Genomic_DNA"/>
</dbReference>
<dbReference type="EC" id="2.1.1.222" evidence="2"/>
<keyword evidence="2" id="KW-0808">Transferase</keyword>
<gene>
    <name evidence="2" type="ORF">ACFFU1_04025</name>
</gene>
<organism evidence="2 3">
    <name type="scientific">Algibacter miyuki</name>
    <dbReference type="NCBI Taxonomy" id="1306933"/>
    <lineage>
        <taxon>Bacteria</taxon>
        <taxon>Pseudomonadati</taxon>
        <taxon>Bacteroidota</taxon>
        <taxon>Flavobacteriia</taxon>
        <taxon>Flavobacteriales</taxon>
        <taxon>Flavobacteriaceae</taxon>
        <taxon>Algibacter</taxon>
    </lineage>
</organism>
<keyword evidence="2" id="KW-0489">Methyltransferase</keyword>
<evidence type="ECO:0000313" key="3">
    <source>
        <dbReference type="Proteomes" id="UP001589590"/>
    </source>
</evidence>
<dbReference type="GO" id="GO:0061542">
    <property type="term" value="F:3-demethylubiquinol 3-O-methyltransferase activity"/>
    <property type="evidence" value="ECO:0007669"/>
    <property type="project" value="UniProtKB-EC"/>
</dbReference>
<dbReference type="RefSeq" id="WP_290268363.1">
    <property type="nucleotide sequence ID" value="NZ_JAUFQP010000004.1"/>
</dbReference>
<dbReference type="InterPro" id="IPR025714">
    <property type="entry name" value="Methyltranfer_dom"/>
</dbReference>
<dbReference type="CDD" id="cd02440">
    <property type="entry name" value="AdoMet_MTases"/>
    <property type="match status" value="1"/>
</dbReference>
<evidence type="ECO:0000259" key="1">
    <source>
        <dbReference type="Pfam" id="PF13847"/>
    </source>
</evidence>
<evidence type="ECO:0000313" key="2">
    <source>
        <dbReference type="EMBL" id="MFB9104057.1"/>
    </source>
</evidence>
<feature type="domain" description="Methyltransferase" evidence="1">
    <location>
        <begin position="71"/>
        <end position="199"/>
    </location>
</feature>